<dbReference type="KEGG" id="sapi:SAPIS_v1c06690"/>
<evidence type="ECO:0000313" key="3">
    <source>
        <dbReference type="Proteomes" id="UP000018550"/>
    </source>
</evidence>
<gene>
    <name evidence="2" type="ORF">SAPIS_v1c06690</name>
</gene>
<protein>
    <submittedName>
        <fullName evidence="2">Transmembrane protein</fullName>
    </submittedName>
</protein>
<dbReference type="PATRIC" id="fig|1276258.3.peg.683"/>
<dbReference type="OrthoDB" id="391549at2"/>
<dbReference type="AlphaFoldDB" id="V5RIZ7"/>
<feature type="transmembrane region" description="Helical" evidence="1">
    <location>
        <begin position="180"/>
        <end position="199"/>
    </location>
</feature>
<dbReference type="HOGENOM" id="CLU_032293_0_0_14"/>
<sequence>MLNKNEKKVWNISFWLLLKFSFKSVVLEKSFVILNLVVSIFSIGFSFYTSFLKSGKEIVIAFDYYTLIFISSLLFIIILRGLQFFFNRKVEDKTMYIVISNQVSRKKFFIAQWSLIVIVSWANVLFGYFIINFNYLIMNQFEVNNVLFRKTTVFLLYTFVVSVCLINFILFLLLLTTPQITMIASTLLLSFSFIANLPLKFLKTKEENELLVFNMKNTNRSQQLTVSSLYETFNLQKYINSGDIKYNYLAKSLNDFILENKFEKGTFSSKDTIEKRLNNYWKELGLVDEKTREFKKLNATLMNSPNELKGWDFNDPIEIDMKMKNLFINDYQLENVILNETDQNKKNVLKDFYDFSKSIQAILPDLQKQKAELFNDFIYVDEANSFMENKNKNKKLDKVTFTTSYLKSIYKYYFTSAASPTDLTVSSSTEVASFMENNMYFPLMLAANIVEKYLVDYATIYQIATENPVIQEQGQWKTYKSGRDALEIFSYVSPFFGTWSTYTYFSGYSFKDFWFSPYSSSKIILDNQDNLFLPYVQYTFNLNDDGAIKKETYNDFLNPIIFIGVQLGIAATLMFITGLKFTRRDLR</sequence>
<dbReference type="eggNOG" id="COG1277">
    <property type="taxonomic scope" value="Bacteria"/>
</dbReference>
<feature type="transmembrane region" description="Helical" evidence="1">
    <location>
        <begin position="64"/>
        <end position="86"/>
    </location>
</feature>
<feature type="transmembrane region" description="Helical" evidence="1">
    <location>
        <begin position="110"/>
        <end position="131"/>
    </location>
</feature>
<reference evidence="2 3" key="1">
    <citation type="journal article" date="2014" name="Genome Announc.">
        <title>Complete Genome Sequence of Spiroplasma apis B31T (ATCC 33834), a Bacterium Associated with May Disease of Honeybees (Apis mellifera).</title>
        <authorList>
            <person name="Ku C."/>
            <person name="Lo W.S."/>
            <person name="Chen L.L."/>
            <person name="Kuo C.H."/>
        </authorList>
    </citation>
    <scope>NUCLEOTIDE SEQUENCE [LARGE SCALE GENOMIC DNA]</scope>
    <source>
        <strain evidence="2">B31</strain>
    </source>
</reference>
<proteinExistence type="predicted"/>
<name>V5RIZ7_SPIAP</name>
<evidence type="ECO:0000256" key="1">
    <source>
        <dbReference type="SAM" id="Phobius"/>
    </source>
</evidence>
<dbReference type="STRING" id="1276258.SAPIS_v1c06690"/>
<feature type="transmembrane region" description="Helical" evidence="1">
    <location>
        <begin position="485"/>
        <end position="505"/>
    </location>
</feature>
<keyword evidence="3" id="KW-1185">Reference proteome</keyword>
<accession>V5RIZ7</accession>
<dbReference type="Proteomes" id="UP000018550">
    <property type="component" value="Chromosome"/>
</dbReference>
<feature type="transmembrane region" description="Helical" evidence="1">
    <location>
        <begin position="560"/>
        <end position="579"/>
    </location>
</feature>
<dbReference type="RefSeq" id="WP_023789675.1">
    <property type="nucleotide sequence ID" value="NC_022998.1"/>
</dbReference>
<keyword evidence="1" id="KW-0472">Membrane</keyword>
<evidence type="ECO:0000313" key="2">
    <source>
        <dbReference type="EMBL" id="AHB36514.1"/>
    </source>
</evidence>
<organism evidence="2 3">
    <name type="scientific">Spiroplasma apis B31</name>
    <dbReference type="NCBI Taxonomy" id="1276258"/>
    <lineage>
        <taxon>Bacteria</taxon>
        <taxon>Bacillati</taxon>
        <taxon>Mycoplasmatota</taxon>
        <taxon>Mollicutes</taxon>
        <taxon>Entomoplasmatales</taxon>
        <taxon>Spiroplasmataceae</taxon>
        <taxon>Spiroplasma</taxon>
    </lineage>
</organism>
<feature type="transmembrane region" description="Helical" evidence="1">
    <location>
        <begin position="32"/>
        <end position="52"/>
    </location>
</feature>
<feature type="transmembrane region" description="Helical" evidence="1">
    <location>
        <begin position="152"/>
        <end position="174"/>
    </location>
</feature>
<keyword evidence="1" id="KW-1133">Transmembrane helix</keyword>
<keyword evidence="1 2" id="KW-0812">Transmembrane</keyword>
<dbReference type="EMBL" id="CP006682">
    <property type="protein sequence ID" value="AHB36514.1"/>
    <property type="molecule type" value="Genomic_DNA"/>
</dbReference>